<reference evidence="1 2" key="1">
    <citation type="submission" date="2013-08" db="EMBL/GenBank/DDBJ databases">
        <authorList>
            <person name="Weinstock G."/>
            <person name="Sodergren E."/>
            <person name="Wylie T."/>
            <person name="Fulton L."/>
            <person name="Fulton R."/>
            <person name="Fronick C."/>
            <person name="O'Laughlin M."/>
            <person name="Godfrey J."/>
            <person name="Miner T."/>
            <person name="Herter B."/>
            <person name="Appelbaum E."/>
            <person name="Cordes M."/>
            <person name="Lek S."/>
            <person name="Wollam A."/>
            <person name="Pepin K.H."/>
            <person name="Palsikar V.B."/>
            <person name="Mitreva M."/>
            <person name="Wilson R.K."/>
        </authorList>
    </citation>
    <scope>NUCLEOTIDE SEQUENCE [LARGE SCALE GENOMIC DNA]</scope>
    <source>
        <strain evidence="1 2">ATCC 15930</strain>
    </source>
</reference>
<keyword evidence="2" id="KW-1185">Reference proteome</keyword>
<proteinExistence type="predicted"/>
<sequence length="44" mass="4910">MAFEDRKGELLAAIGYGKSRLDTAKLALNDAGIRHKIRCFSEQD</sequence>
<dbReference type="EMBL" id="JNGW01000096">
    <property type="protein sequence ID" value="KDR51684.1"/>
    <property type="molecule type" value="Genomic_DNA"/>
</dbReference>
<evidence type="ECO:0000313" key="1">
    <source>
        <dbReference type="EMBL" id="KDR51684.1"/>
    </source>
</evidence>
<name>A0A069QI53_HOYLO</name>
<organism evidence="1 2">
    <name type="scientific">Hoylesella loescheii DSM 19665 = JCM 12249 = ATCC 15930</name>
    <dbReference type="NCBI Taxonomy" id="1122985"/>
    <lineage>
        <taxon>Bacteria</taxon>
        <taxon>Pseudomonadati</taxon>
        <taxon>Bacteroidota</taxon>
        <taxon>Bacteroidia</taxon>
        <taxon>Bacteroidales</taxon>
        <taxon>Prevotellaceae</taxon>
        <taxon>Hoylesella</taxon>
    </lineage>
</organism>
<comment type="caution">
    <text evidence="1">The sequence shown here is derived from an EMBL/GenBank/DDBJ whole genome shotgun (WGS) entry which is preliminary data.</text>
</comment>
<dbReference type="HOGENOM" id="CLU_216424_0_0_10"/>
<dbReference type="Proteomes" id="UP000027442">
    <property type="component" value="Unassembled WGS sequence"/>
</dbReference>
<dbReference type="PATRIC" id="fig|1122985.7.peg.2276"/>
<gene>
    <name evidence="1" type="ORF">HMPREF1991_02196</name>
</gene>
<accession>A0A069QI53</accession>
<evidence type="ECO:0000313" key="2">
    <source>
        <dbReference type="Proteomes" id="UP000027442"/>
    </source>
</evidence>
<protein>
    <submittedName>
        <fullName evidence="1">Uncharacterized protein</fullName>
    </submittedName>
</protein>
<dbReference type="AlphaFoldDB" id="A0A069QI53"/>